<keyword evidence="2" id="KW-1185">Reference proteome</keyword>
<dbReference type="Proteomes" id="UP000799755">
    <property type="component" value="Unassembled WGS sequence"/>
</dbReference>
<sequence>MASSIGLLSFRHIVHMRGPQARLSTQRIPARLFSVATALRPEPEEEASAVPQTFPYEHFYSRVLKKKHEDGSYRQFRNINRLAREFPYAHSDNKEKRVDVWCTNDYLGMGGHPKVLQAMHTVLDKYGACSGGSRNISGHNQWAEALEKSILKLHAKEAALTFTSGYVANESALVVLGSHLPDCVFLSDASNHSSLIEGIRKSTAAKLVWKHNDLCDLERKLASIPLQVPKIVVFESVYSMCGTVAPISEICDLAEKYGAITFLDEVHAVGLYGPHGAGVAEHLDYKAHLVGNIKGTVMDRIDIISGALGKAFGTMGGYIAGSAALVDMVRSQARSFIFTTAQPPAVMAGARAAIEHLYEHDDLRIQLHKNTRMVKAALREHDLPVLPNQSHIIPLMVGNSVLCKEVADILFNEYDIYVQPINSPSVPRGQERLRIAPTPAHTPGQQEHLVKALVEIWRRLHLPTLKDWQTEGLSPLSEALRKDHLENVWMDAQLGLCNRKAGEIDEEQPKAFRPEETRLGWH</sequence>
<reference evidence="1" key="1">
    <citation type="journal article" date="2020" name="Stud. Mycol.">
        <title>101 Dothideomycetes genomes: a test case for predicting lifestyles and emergence of pathogens.</title>
        <authorList>
            <person name="Haridas S."/>
            <person name="Albert R."/>
            <person name="Binder M."/>
            <person name="Bloem J."/>
            <person name="Labutti K."/>
            <person name="Salamov A."/>
            <person name="Andreopoulos B."/>
            <person name="Baker S."/>
            <person name="Barry K."/>
            <person name="Bills G."/>
            <person name="Bluhm B."/>
            <person name="Cannon C."/>
            <person name="Castanera R."/>
            <person name="Culley D."/>
            <person name="Daum C."/>
            <person name="Ezra D."/>
            <person name="Gonzalez J."/>
            <person name="Henrissat B."/>
            <person name="Kuo A."/>
            <person name="Liang C."/>
            <person name="Lipzen A."/>
            <person name="Lutzoni F."/>
            <person name="Magnuson J."/>
            <person name="Mondo S."/>
            <person name="Nolan M."/>
            <person name="Ohm R."/>
            <person name="Pangilinan J."/>
            <person name="Park H.-J."/>
            <person name="Ramirez L."/>
            <person name="Alfaro M."/>
            <person name="Sun H."/>
            <person name="Tritt A."/>
            <person name="Yoshinaga Y."/>
            <person name="Zwiers L.-H."/>
            <person name="Turgeon B."/>
            <person name="Goodwin S."/>
            <person name="Spatafora J."/>
            <person name="Crous P."/>
            <person name="Grigoriev I."/>
        </authorList>
    </citation>
    <scope>NUCLEOTIDE SEQUENCE</scope>
    <source>
        <strain evidence="1">ATCC 200398</strain>
    </source>
</reference>
<evidence type="ECO:0000313" key="2">
    <source>
        <dbReference type="Proteomes" id="UP000799755"/>
    </source>
</evidence>
<proteinExistence type="predicted"/>
<organism evidence="1 2">
    <name type="scientific">Lindgomyces ingoldianus</name>
    <dbReference type="NCBI Taxonomy" id="673940"/>
    <lineage>
        <taxon>Eukaryota</taxon>
        <taxon>Fungi</taxon>
        <taxon>Dikarya</taxon>
        <taxon>Ascomycota</taxon>
        <taxon>Pezizomycotina</taxon>
        <taxon>Dothideomycetes</taxon>
        <taxon>Pleosporomycetidae</taxon>
        <taxon>Pleosporales</taxon>
        <taxon>Lindgomycetaceae</taxon>
        <taxon>Lindgomyces</taxon>
    </lineage>
</organism>
<evidence type="ECO:0000313" key="1">
    <source>
        <dbReference type="EMBL" id="KAF2475159.1"/>
    </source>
</evidence>
<comment type="caution">
    <text evidence="1">The sequence shown here is derived from an EMBL/GenBank/DDBJ whole genome shotgun (WGS) entry which is preliminary data.</text>
</comment>
<gene>
    <name evidence="1" type="ORF">BDR25DRAFT_382001</name>
</gene>
<accession>A0ACB6R779</accession>
<protein>
    <submittedName>
        <fullName evidence="1">5-aminolevulinate synthase</fullName>
    </submittedName>
</protein>
<name>A0ACB6R779_9PLEO</name>
<dbReference type="EMBL" id="MU003496">
    <property type="protein sequence ID" value="KAF2475159.1"/>
    <property type="molecule type" value="Genomic_DNA"/>
</dbReference>